<evidence type="ECO:0008006" key="4">
    <source>
        <dbReference type="Google" id="ProtNLM"/>
    </source>
</evidence>
<accession>A0ABD3PVU4</accession>
<proteinExistence type="predicted"/>
<dbReference type="Proteomes" id="UP001530315">
    <property type="component" value="Unassembled WGS sequence"/>
</dbReference>
<feature type="region of interest" description="Disordered" evidence="1">
    <location>
        <begin position="20"/>
        <end position="63"/>
    </location>
</feature>
<evidence type="ECO:0000256" key="1">
    <source>
        <dbReference type="SAM" id="MobiDB-lite"/>
    </source>
</evidence>
<sequence length="148" mass="16238">MSATPARCVRAGRAMDLTRDHKPDDVLERRRRGSRRDGGMVRGGGRLVRHAGAGGGSLQDQRQPRAVAIGGDRAERPSTTHSFFSPDVMTSAEAVSFVNDLVGRTKPECREGVRRDMARHVVEEALRRGAGDNVTALVLWINDEKHID</sequence>
<gene>
    <name evidence="2" type="ORF">ACHAW5_002395</name>
</gene>
<protein>
    <recommendedName>
        <fullName evidence="4">PPM-type phosphatase domain-containing protein</fullName>
    </recommendedName>
</protein>
<feature type="compositionally biased region" description="Gly residues" evidence="1">
    <location>
        <begin position="40"/>
        <end position="57"/>
    </location>
</feature>
<organism evidence="2 3">
    <name type="scientific">Stephanodiscus triporus</name>
    <dbReference type="NCBI Taxonomy" id="2934178"/>
    <lineage>
        <taxon>Eukaryota</taxon>
        <taxon>Sar</taxon>
        <taxon>Stramenopiles</taxon>
        <taxon>Ochrophyta</taxon>
        <taxon>Bacillariophyta</taxon>
        <taxon>Coscinodiscophyceae</taxon>
        <taxon>Thalassiosirophycidae</taxon>
        <taxon>Stephanodiscales</taxon>
        <taxon>Stephanodiscaceae</taxon>
        <taxon>Stephanodiscus</taxon>
    </lineage>
</organism>
<name>A0ABD3PVU4_9STRA</name>
<dbReference type="EMBL" id="JALLAZ020000578">
    <property type="protein sequence ID" value="KAL3791779.1"/>
    <property type="molecule type" value="Genomic_DNA"/>
</dbReference>
<dbReference type="InterPro" id="IPR036457">
    <property type="entry name" value="PPM-type-like_dom_sf"/>
</dbReference>
<reference evidence="2 3" key="1">
    <citation type="submission" date="2024-10" db="EMBL/GenBank/DDBJ databases">
        <title>Updated reference genomes for cyclostephanoid diatoms.</title>
        <authorList>
            <person name="Roberts W.R."/>
            <person name="Alverson A.J."/>
        </authorList>
    </citation>
    <scope>NUCLEOTIDE SEQUENCE [LARGE SCALE GENOMIC DNA]</scope>
    <source>
        <strain evidence="2 3">AJA276-08</strain>
    </source>
</reference>
<dbReference type="AlphaFoldDB" id="A0ABD3PVU4"/>
<comment type="caution">
    <text evidence="2">The sequence shown here is derived from an EMBL/GenBank/DDBJ whole genome shotgun (WGS) entry which is preliminary data.</text>
</comment>
<keyword evidence="3" id="KW-1185">Reference proteome</keyword>
<evidence type="ECO:0000313" key="2">
    <source>
        <dbReference type="EMBL" id="KAL3791779.1"/>
    </source>
</evidence>
<evidence type="ECO:0000313" key="3">
    <source>
        <dbReference type="Proteomes" id="UP001530315"/>
    </source>
</evidence>
<dbReference type="Gene3D" id="3.60.40.10">
    <property type="entry name" value="PPM-type phosphatase domain"/>
    <property type="match status" value="1"/>
</dbReference>
<dbReference type="SUPFAM" id="SSF81606">
    <property type="entry name" value="PP2C-like"/>
    <property type="match status" value="1"/>
</dbReference>